<evidence type="ECO:0000313" key="2">
    <source>
        <dbReference type="Proteomes" id="UP001163603"/>
    </source>
</evidence>
<organism evidence="1 2">
    <name type="scientific">Pistacia integerrima</name>
    <dbReference type="NCBI Taxonomy" id="434235"/>
    <lineage>
        <taxon>Eukaryota</taxon>
        <taxon>Viridiplantae</taxon>
        <taxon>Streptophyta</taxon>
        <taxon>Embryophyta</taxon>
        <taxon>Tracheophyta</taxon>
        <taxon>Spermatophyta</taxon>
        <taxon>Magnoliopsida</taxon>
        <taxon>eudicotyledons</taxon>
        <taxon>Gunneridae</taxon>
        <taxon>Pentapetalae</taxon>
        <taxon>rosids</taxon>
        <taxon>malvids</taxon>
        <taxon>Sapindales</taxon>
        <taxon>Anacardiaceae</taxon>
        <taxon>Pistacia</taxon>
    </lineage>
</organism>
<evidence type="ECO:0000313" key="1">
    <source>
        <dbReference type="EMBL" id="KAJ0044692.1"/>
    </source>
</evidence>
<accession>A0ACC0Z1B0</accession>
<keyword evidence="2" id="KW-1185">Reference proteome</keyword>
<dbReference type="EMBL" id="CM047738">
    <property type="protein sequence ID" value="KAJ0044692.1"/>
    <property type="molecule type" value="Genomic_DNA"/>
</dbReference>
<comment type="caution">
    <text evidence="1">The sequence shown here is derived from an EMBL/GenBank/DDBJ whole genome shotgun (WGS) entry which is preliminary data.</text>
</comment>
<protein>
    <submittedName>
        <fullName evidence="1">Uncharacterized protein</fullName>
    </submittedName>
</protein>
<reference evidence="2" key="1">
    <citation type="journal article" date="2023" name="G3 (Bethesda)">
        <title>Genome assembly and association tests identify interacting loci associated with vigor, precocity, and sex in interspecific pistachio rootstocks.</title>
        <authorList>
            <person name="Palmer W."/>
            <person name="Jacygrad E."/>
            <person name="Sagayaradj S."/>
            <person name="Cavanaugh K."/>
            <person name="Han R."/>
            <person name="Bertier L."/>
            <person name="Beede B."/>
            <person name="Kafkas S."/>
            <person name="Golino D."/>
            <person name="Preece J."/>
            <person name="Michelmore R."/>
        </authorList>
    </citation>
    <scope>NUCLEOTIDE SEQUENCE [LARGE SCALE GENOMIC DNA]</scope>
</reference>
<name>A0ACC0Z1B0_9ROSI</name>
<sequence length="507" mass="57172">MSKEFLWSYLCSVFQIEFEVFFSNLDPMPALKMKAKSSTSVKEVSCLYVAQKSSKISKTSGSLVRLLHETAELDTSIQNCENGSSKVEFSAMEDGSNKVIPKMYHDEEYPCQKRFSCAEDPISLKRMDFPLFTCSINSEAMFSPLINGSGIHLKSSAQDNEGCEDGTTVPEMTAGDYDSWSSLSSSCQTSNASDSHISDMSVPVSIEGIGEFDDILTDYLLTEPDYAGQNLMLDMTEECMKLPALEEEPVEKKNIHFHGSCEELSEPSGYSWFHPVSQQIRPNDHELDLNSNSVDLNEADFDQQLFIRNFLDFSDMEADLLPVLVPKETSKRKHVTLVLDLDETLVHSTMEPCDSADFTFQISFDMKDHTVYVRQRPFLRTFLERVSEMFEVVIFTASQSIYAEQLLDILDPDKKYIARRLFRESCIFSDGSYTKDLTVVGVDLSKIAIIDNSPQVFRLQVNNGIPIESWFDDPSDTALVSLIPFLETLANADDVRPIIAKKIGMKE</sequence>
<proteinExistence type="predicted"/>
<gene>
    <name evidence="1" type="ORF">Pint_05689</name>
</gene>
<dbReference type="Proteomes" id="UP001163603">
    <property type="component" value="Chromosome 3"/>
</dbReference>